<protein>
    <submittedName>
        <fullName evidence="2">Glycosyltransferase family 4 protein</fullName>
    </submittedName>
</protein>
<dbReference type="SUPFAM" id="SSF53756">
    <property type="entry name" value="UDP-Glycosyltransferase/glycogen phosphorylase"/>
    <property type="match status" value="1"/>
</dbReference>
<dbReference type="PANTHER" id="PTHR12526">
    <property type="entry name" value="GLYCOSYLTRANSFERASE"/>
    <property type="match status" value="1"/>
</dbReference>
<keyword evidence="3" id="KW-1185">Reference proteome</keyword>
<feature type="domain" description="Glycosyltransferase subfamily 4-like N-terminal" evidence="1">
    <location>
        <begin position="9"/>
        <end position="151"/>
    </location>
</feature>
<proteinExistence type="predicted"/>
<dbReference type="CDD" id="cd03808">
    <property type="entry name" value="GT4_CapM-like"/>
    <property type="match status" value="1"/>
</dbReference>
<dbReference type="AlphaFoldDB" id="A0A4P8L0W0"/>
<gene>
    <name evidence="2" type="ORF">FDQ92_03755</name>
</gene>
<dbReference type="GO" id="GO:0016757">
    <property type="term" value="F:glycosyltransferase activity"/>
    <property type="evidence" value="ECO:0007669"/>
    <property type="project" value="TreeGrafter"/>
</dbReference>
<dbReference type="KEGG" id="dax:FDQ92_03755"/>
<dbReference type="Pfam" id="PF13477">
    <property type="entry name" value="Glyco_trans_4_2"/>
    <property type="match status" value="1"/>
</dbReference>
<organism evidence="2 3">
    <name type="scientific">Desulfoglaeba alkanexedens ALDC</name>
    <dbReference type="NCBI Taxonomy" id="980445"/>
    <lineage>
        <taxon>Bacteria</taxon>
        <taxon>Pseudomonadati</taxon>
        <taxon>Thermodesulfobacteriota</taxon>
        <taxon>Syntrophobacteria</taxon>
        <taxon>Syntrophobacterales</taxon>
        <taxon>Syntrophobacteraceae</taxon>
        <taxon>Desulfoglaeba</taxon>
    </lineage>
</organism>
<evidence type="ECO:0000259" key="1">
    <source>
        <dbReference type="Pfam" id="PF13477"/>
    </source>
</evidence>
<dbReference type="EMBL" id="CP040098">
    <property type="protein sequence ID" value="QCQ21370.1"/>
    <property type="molecule type" value="Genomic_DNA"/>
</dbReference>
<evidence type="ECO:0000313" key="3">
    <source>
        <dbReference type="Proteomes" id="UP000298602"/>
    </source>
</evidence>
<accession>A0A4P8L0W0</accession>
<dbReference type="Gene3D" id="3.40.50.2000">
    <property type="entry name" value="Glycogen Phosphorylase B"/>
    <property type="match status" value="2"/>
</dbReference>
<keyword evidence="2" id="KW-0808">Transferase</keyword>
<dbReference type="OrthoDB" id="9775208at2"/>
<name>A0A4P8L0W0_9BACT</name>
<dbReference type="Pfam" id="PF13692">
    <property type="entry name" value="Glyco_trans_1_4"/>
    <property type="match status" value="1"/>
</dbReference>
<dbReference type="Proteomes" id="UP000298602">
    <property type="component" value="Chromosome"/>
</dbReference>
<dbReference type="RefSeq" id="WP_137423339.1">
    <property type="nucleotide sequence ID" value="NZ_CP040098.1"/>
</dbReference>
<sequence>MDEPCAERRLLFVANVDWFFRIHFLPLALILSREGFDVTVAAEDTGQGKRIREAGLRFLRWPLSRTGTRAAAEFRSFLRIHRLYRSERPELVHHLGLKAVTYGSIAARFLGIPAVNMVTGLGSILGGAQGTSRLFLERLLPLALRHPASRLLVQNRNDRAFFVRRNWVEAEKVVDIGGVGVETERFAFRPEPEAPPVRVMFAGRMLWDKGVGEFVEAARRLGKPANRAVRFLLVGPADPDQPRSIRPDQLRAWEREGVVEWLGFREDMPDVLAGGHIVVLPSYYGEGLPKVLMEAASAGRAVVATDWPGCRDAVLPGETGLLVPPRDPEALARAVGYLVDHPDIRRSMGRRARRLALERFGVEQAAGRVKRVYELLLNLEPRMEGCHRLPAGKPEETP</sequence>
<reference evidence="2 3" key="1">
    <citation type="submission" date="2019-05" db="EMBL/GenBank/DDBJ databases">
        <title>The Complete Genome Sequence of the n-alkane-degrading Desulfoglaeba alkanexedens ALDC reveals multiple alkylsuccinate synthase gene clusters.</title>
        <authorList>
            <person name="Callaghan A.V."/>
            <person name="Davidova I.A."/>
            <person name="Duncan K.E."/>
            <person name="Morris B."/>
            <person name="McInerney M.J."/>
        </authorList>
    </citation>
    <scope>NUCLEOTIDE SEQUENCE [LARGE SCALE GENOMIC DNA]</scope>
    <source>
        <strain evidence="2 3">ALDC</strain>
    </source>
</reference>
<dbReference type="PANTHER" id="PTHR12526:SF638">
    <property type="entry name" value="SPORE COAT PROTEIN SA"/>
    <property type="match status" value="1"/>
</dbReference>
<evidence type="ECO:0000313" key="2">
    <source>
        <dbReference type="EMBL" id="QCQ21370.1"/>
    </source>
</evidence>
<reference evidence="2 3" key="2">
    <citation type="submission" date="2019-05" db="EMBL/GenBank/DDBJ databases">
        <authorList>
            <person name="Suflita J.M."/>
            <person name="Marks C.R."/>
        </authorList>
    </citation>
    <scope>NUCLEOTIDE SEQUENCE [LARGE SCALE GENOMIC DNA]</scope>
    <source>
        <strain evidence="2 3">ALDC</strain>
    </source>
</reference>
<dbReference type="InterPro" id="IPR028098">
    <property type="entry name" value="Glyco_trans_4-like_N"/>
</dbReference>